<evidence type="ECO:0000313" key="1">
    <source>
        <dbReference type="EMBL" id="KAJ9069628.1"/>
    </source>
</evidence>
<comment type="caution">
    <text evidence="1">The sequence shown here is derived from an EMBL/GenBank/DDBJ whole genome shotgun (WGS) entry which is preliminary data.</text>
</comment>
<protein>
    <submittedName>
        <fullName evidence="1">Uncharacterized protein</fullName>
    </submittedName>
</protein>
<gene>
    <name evidence="1" type="ORF">DSO57_1016630</name>
</gene>
<organism evidence="1 2">
    <name type="scientific">Entomophthora muscae</name>
    <dbReference type="NCBI Taxonomy" id="34485"/>
    <lineage>
        <taxon>Eukaryota</taxon>
        <taxon>Fungi</taxon>
        <taxon>Fungi incertae sedis</taxon>
        <taxon>Zoopagomycota</taxon>
        <taxon>Entomophthoromycotina</taxon>
        <taxon>Entomophthoromycetes</taxon>
        <taxon>Entomophthorales</taxon>
        <taxon>Entomophthoraceae</taxon>
        <taxon>Entomophthora</taxon>
    </lineage>
</organism>
<keyword evidence="2" id="KW-1185">Reference proteome</keyword>
<reference evidence="1" key="1">
    <citation type="submission" date="2022-04" db="EMBL/GenBank/DDBJ databases">
        <title>Genome of the entomopathogenic fungus Entomophthora muscae.</title>
        <authorList>
            <person name="Elya C."/>
            <person name="Lovett B.R."/>
            <person name="Lee E."/>
            <person name="Macias A.M."/>
            <person name="Hajek A.E."/>
            <person name="De Bivort B.L."/>
            <person name="Kasson M.T."/>
            <person name="De Fine Licht H.H."/>
            <person name="Stajich J.E."/>
        </authorList>
    </citation>
    <scope>NUCLEOTIDE SEQUENCE</scope>
    <source>
        <strain evidence="1">Berkeley</strain>
    </source>
</reference>
<name>A0ACC2T4S6_9FUNG</name>
<sequence>MEILSTTVCRWSGCSLIFNDSEELLIHCTNDHIGRKSTNNLCLDCHWEGCDVKTTKRDHITSHLKVHISHKPHVCPRCAKTFKRPQDLKKHEKLHMDGQDGHHQESIIFQPYSVPSSEFTPSTGHELKSSQRDLSPQSASSEILATTPPSGKTSQTPQMNHYFNQLYNGIVEKQLSPQYNDEMSSFLNTLASSNDYSQSLQAVVNKDMDINYFNTFMGQLQHDITGNLGAFTPSVQNNHPNSYLLFSQAGTNMAPSNPPFQPNFPGNENSFYHQNNQAYYNNGMNINHQNYQQQMNVYGNMNLCNGVGNPSPVNYGMNMMDQGFSLEAPQVDYNMYPQYASMTVTPQRCEPSEFLDKELAAPTDQESKAPKESSDKALIAENDSESSESDSTSSDVDSLSQTLKNLELYSKEVEKKDITSEEVRERLRHAELISDLVAKVNSIYQALNAKPYPKKENLLSDLMEKKVQTPVTITSGSYPSLDDL</sequence>
<dbReference type="EMBL" id="QTSX02003618">
    <property type="protein sequence ID" value="KAJ9069628.1"/>
    <property type="molecule type" value="Genomic_DNA"/>
</dbReference>
<dbReference type="Proteomes" id="UP001165960">
    <property type="component" value="Unassembled WGS sequence"/>
</dbReference>
<proteinExistence type="predicted"/>
<accession>A0ACC2T4S6</accession>
<evidence type="ECO:0000313" key="2">
    <source>
        <dbReference type="Proteomes" id="UP001165960"/>
    </source>
</evidence>